<evidence type="ECO:0000313" key="4">
    <source>
        <dbReference type="Proteomes" id="UP000783253"/>
    </source>
</evidence>
<evidence type="ECO:0000256" key="1">
    <source>
        <dbReference type="SAM" id="MobiDB-lite"/>
    </source>
</evidence>
<evidence type="ECO:0000313" key="3">
    <source>
        <dbReference type="EMBL" id="MBX7457834.1"/>
    </source>
</evidence>
<sequence length="130" mass="13798">MRKLSKGRPNVKNFALLLPVALLAACGEEPAPEPAPTEVATPEPVSTLPAPDQALFKTTFAETCEGAEPVNNAVCRRAMGANSVTCEFGLGEDEYLRHKAKLVANEASDGWMLDNADALCAEHGAHHVES</sequence>
<dbReference type="PROSITE" id="PS51257">
    <property type="entry name" value="PROKAR_LIPOPROTEIN"/>
    <property type="match status" value="1"/>
</dbReference>
<keyword evidence="4" id="KW-1185">Reference proteome</keyword>
<feature type="region of interest" description="Disordered" evidence="1">
    <location>
        <begin position="28"/>
        <end position="50"/>
    </location>
</feature>
<accession>A0ABS7IWC7</accession>
<protein>
    <recommendedName>
        <fullName evidence="5">Lipoprotein</fullName>
    </recommendedName>
</protein>
<evidence type="ECO:0000256" key="2">
    <source>
        <dbReference type="SAM" id="SignalP"/>
    </source>
</evidence>
<keyword evidence="2" id="KW-0732">Signal</keyword>
<name>A0ABS7IWC7_9SPHN</name>
<organism evidence="3 4">
    <name type="scientific">Qipengyuania polymorpha</name>
    <dbReference type="NCBI Taxonomy" id="2867234"/>
    <lineage>
        <taxon>Bacteria</taxon>
        <taxon>Pseudomonadati</taxon>
        <taxon>Pseudomonadota</taxon>
        <taxon>Alphaproteobacteria</taxon>
        <taxon>Sphingomonadales</taxon>
        <taxon>Erythrobacteraceae</taxon>
        <taxon>Qipengyuania</taxon>
    </lineage>
</organism>
<dbReference type="EMBL" id="JAIGNK010000002">
    <property type="protein sequence ID" value="MBX7457834.1"/>
    <property type="molecule type" value="Genomic_DNA"/>
</dbReference>
<gene>
    <name evidence="3" type="ORF">K3152_06210</name>
</gene>
<dbReference type="Proteomes" id="UP000783253">
    <property type="component" value="Unassembled WGS sequence"/>
</dbReference>
<comment type="caution">
    <text evidence="3">The sequence shown here is derived from an EMBL/GenBank/DDBJ whole genome shotgun (WGS) entry which is preliminary data.</text>
</comment>
<feature type="compositionally biased region" description="Low complexity" evidence="1">
    <location>
        <begin position="36"/>
        <end position="45"/>
    </location>
</feature>
<evidence type="ECO:0008006" key="5">
    <source>
        <dbReference type="Google" id="ProtNLM"/>
    </source>
</evidence>
<feature type="signal peptide" evidence="2">
    <location>
        <begin position="1"/>
        <end position="24"/>
    </location>
</feature>
<proteinExistence type="predicted"/>
<reference evidence="3 4" key="1">
    <citation type="submission" date="2021-08" db="EMBL/GenBank/DDBJ databases">
        <title>Comparative Genomics Analysis of the Genus Qipengyuania Reveals Extensive Genetic Diversity and Metabolic Versatility, Including the Description of Fifteen Novel Species.</title>
        <authorList>
            <person name="Liu Y."/>
        </authorList>
    </citation>
    <scope>NUCLEOTIDE SEQUENCE [LARGE SCALE GENOMIC DNA]</scope>
    <source>
        <strain evidence="3 4">1NDH17</strain>
    </source>
</reference>
<feature type="chain" id="PRO_5047134121" description="Lipoprotein" evidence="2">
    <location>
        <begin position="25"/>
        <end position="130"/>
    </location>
</feature>